<dbReference type="RefSeq" id="WP_136901308.1">
    <property type="nucleotide sequence ID" value="NZ_SUME01000004.1"/>
</dbReference>
<dbReference type="OrthoDB" id="9815897at2"/>
<protein>
    <submittedName>
        <fullName evidence="2">DUF2752 domain-containing protein</fullName>
    </submittedName>
</protein>
<feature type="transmembrane region" description="Helical" evidence="1">
    <location>
        <begin position="73"/>
        <end position="89"/>
    </location>
</feature>
<dbReference type="Proteomes" id="UP000306808">
    <property type="component" value="Unassembled WGS sequence"/>
</dbReference>
<comment type="caution">
    <text evidence="2">The sequence shown here is derived from an EMBL/GenBank/DDBJ whole genome shotgun (WGS) entry which is preliminary data.</text>
</comment>
<accession>A0A4U0NZV5</accession>
<dbReference type="EMBL" id="SUME01000004">
    <property type="protein sequence ID" value="TJZ60461.1"/>
    <property type="molecule type" value="Genomic_DNA"/>
</dbReference>
<dbReference type="Pfam" id="PF10825">
    <property type="entry name" value="DUF2752"/>
    <property type="match status" value="1"/>
</dbReference>
<evidence type="ECO:0000256" key="1">
    <source>
        <dbReference type="SAM" id="Phobius"/>
    </source>
</evidence>
<evidence type="ECO:0000313" key="3">
    <source>
        <dbReference type="Proteomes" id="UP000306808"/>
    </source>
</evidence>
<dbReference type="InterPro" id="IPR021215">
    <property type="entry name" value="DUF2752"/>
</dbReference>
<gene>
    <name evidence="2" type="ORF">FAZ15_10685</name>
</gene>
<name>A0A4U0NZV5_9SPHI</name>
<keyword evidence="3" id="KW-1185">Reference proteome</keyword>
<dbReference type="AlphaFoldDB" id="A0A4U0NZV5"/>
<keyword evidence="1" id="KW-1133">Transmembrane helix</keyword>
<feature type="transmembrane region" description="Helical" evidence="1">
    <location>
        <begin position="109"/>
        <end position="126"/>
    </location>
</feature>
<organism evidence="2 3">
    <name type="scientific">Sphingobacterium olei</name>
    <dbReference type="NCBI Taxonomy" id="2571155"/>
    <lineage>
        <taxon>Bacteria</taxon>
        <taxon>Pseudomonadati</taxon>
        <taxon>Bacteroidota</taxon>
        <taxon>Sphingobacteriia</taxon>
        <taxon>Sphingobacteriales</taxon>
        <taxon>Sphingobacteriaceae</taxon>
        <taxon>Sphingobacterium</taxon>
    </lineage>
</organism>
<proteinExistence type="predicted"/>
<sequence>MASKRLYFFVLIFLGLVGLLLLYKYINPVEHMLFPKCPVKHMTGLDCPGCGGQRAVHYLLNGQFKQAFAQNQLLFFLAPYIATGFYLQLVPKPTLNELKLRKFLYGRRAIQILLALIIAFTIIRNMA</sequence>
<keyword evidence="1" id="KW-0472">Membrane</keyword>
<feature type="transmembrane region" description="Helical" evidence="1">
    <location>
        <begin position="6"/>
        <end position="26"/>
    </location>
</feature>
<keyword evidence="1" id="KW-0812">Transmembrane</keyword>
<reference evidence="2 3" key="1">
    <citation type="submission" date="2019-04" db="EMBL/GenBank/DDBJ databases">
        <title>Sphingobacterium olei sp. nov., isolated from oil-contaminated soil.</title>
        <authorList>
            <person name="Liu B."/>
        </authorList>
    </citation>
    <scope>NUCLEOTIDE SEQUENCE [LARGE SCALE GENOMIC DNA]</scope>
    <source>
        <strain evidence="2 3">HAL-9</strain>
    </source>
</reference>
<evidence type="ECO:0000313" key="2">
    <source>
        <dbReference type="EMBL" id="TJZ60461.1"/>
    </source>
</evidence>